<evidence type="ECO:0000313" key="2">
    <source>
        <dbReference type="Proteomes" id="UP000248021"/>
    </source>
</evidence>
<proteinExistence type="predicted"/>
<name>A0A2V3U957_9HYPH</name>
<sequence length="142" mass="15696">MDSFAEAVIHRVTWPESDREIRIVRHQGEPWFVAADICRALGLFVNRRGELNVTLALAPVKADDKHLARLETSPNTFRPYTRYMLISPRGFTQLLTDSPSIATEAVPAAFQAMIEAAFRVMDDVIGRAAPQADTASSQRAAG</sequence>
<evidence type="ECO:0000313" key="1">
    <source>
        <dbReference type="EMBL" id="PXW60241.1"/>
    </source>
</evidence>
<reference evidence="1 2" key="1">
    <citation type="submission" date="2018-05" db="EMBL/GenBank/DDBJ databases">
        <title>Genomic Encyclopedia of Type Strains, Phase IV (KMG-IV): sequencing the most valuable type-strain genomes for metagenomic binning, comparative biology and taxonomic classification.</title>
        <authorList>
            <person name="Goeker M."/>
        </authorList>
    </citation>
    <scope>NUCLEOTIDE SEQUENCE [LARGE SCALE GENOMIC DNA]</scope>
    <source>
        <strain evidence="1 2">DSM 6462</strain>
    </source>
</reference>
<accession>A0A2V3U957</accession>
<dbReference type="SMART" id="SM01040">
    <property type="entry name" value="Bro-N"/>
    <property type="match status" value="1"/>
</dbReference>
<dbReference type="Proteomes" id="UP000248021">
    <property type="component" value="Unassembled WGS sequence"/>
</dbReference>
<gene>
    <name evidence="1" type="ORF">C7450_104293</name>
</gene>
<dbReference type="EMBL" id="QJJK01000004">
    <property type="protein sequence ID" value="PXW60241.1"/>
    <property type="molecule type" value="Genomic_DNA"/>
</dbReference>
<dbReference type="RefSeq" id="WP_110374574.1">
    <property type="nucleotide sequence ID" value="NZ_CAKNFM010000006.1"/>
</dbReference>
<comment type="caution">
    <text evidence="1">The sequence shown here is derived from an EMBL/GenBank/DDBJ whole genome shotgun (WGS) entry which is preliminary data.</text>
</comment>
<dbReference type="OrthoDB" id="9808959at2"/>
<dbReference type="AlphaFoldDB" id="A0A2V3U957"/>
<organism evidence="1 2">
    <name type="scientific">Chelatococcus asaccharovorans</name>
    <dbReference type="NCBI Taxonomy" id="28210"/>
    <lineage>
        <taxon>Bacteria</taxon>
        <taxon>Pseudomonadati</taxon>
        <taxon>Pseudomonadota</taxon>
        <taxon>Alphaproteobacteria</taxon>
        <taxon>Hyphomicrobiales</taxon>
        <taxon>Chelatococcaceae</taxon>
        <taxon>Chelatococcus</taxon>
    </lineage>
</organism>
<dbReference type="InterPro" id="IPR003497">
    <property type="entry name" value="BRO_N_domain"/>
</dbReference>
<keyword evidence="2" id="KW-1185">Reference proteome</keyword>
<dbReference type="PROSITE" id="PS51750">
    <property type="entry name" value="BRO_N"/>
    <property type="match status" value="1"/>
</dbReference>
<protein>
    <submittedName>
        <fullName evidence="1">BRO family protein</fullName>
    </submittedName>
</protein>